<gene>
    <name evidence="1" type="ORF">Q9R08_04990</name>
</gene>
<dbReference type="Proteomes" id="UP001235133">
    <property type="component" value="Unassembled WGS sequence"/>
</dbReference>
<evidence type="ECO:0000313" key="1">
    <source>
        <dbReference type="EMBL" id="MDQ7877328.1"/>
    </source>
</evidence>
<name>A0ABU0YYB8_9MICO</name>
<comment type="caution">
    <text evidence="1">The sequence shown here is derived from an EMBL/GenBank/DDBJ whole genome shotgun (WGS) entry which is preliminary data.</text>
</comment>
<accession>A0ABU0YYB8</accession>
<protein>
    <submittedName>
        <fullName evidence="1">Uncharacterized protein</fullName>
    </submittedName>
</protein>
<sequence length="188" mass="20695">MSVTVTPTGDGGLRLAQPATFFESDSLSVQGLIVLSPDHVAAVRSHLFAENDEEIGRWRWSEHPDYVVYSSDEVGLGCKVIRESDGESTLITRSAFNKRGSLLAIDRSGAWRAAGAYFDAHPQEPAWASAQIITWDSGAYLVQIAQRDPQKNGGHDKGWWTEEGQDGRWLSTERLVALIGKADVKVLR</sequence>
<reference evidence="1 2" key="1">
    <citation type="submission" date="2023-08" db="EMBL/GenBank/DDBJ databases">
        <title>Microbacterium psychrotolerans sp. nov., a psychrotolerant bacterium isolated from soil in Heilongjiang Province, China.</title>
        <authorList>
            <person name="An P."/>
            <person name="Zhao D."/>
            <person name="Xiang H."/>
        </authorList>
    </citation>
    <scope>NUCLEOTIDE SEQUENCE [LARGE SCALE GENOMIC DNA]</scope>
    <source>
        <strain evidence="1 2">QXD-8</strain>
    </source>
</reference>
<organism evidence="1 2">
    <name type="scientific">Microbacterium psychrotolerans</name>
    <dbReference type="NCBI Taxonomy" id="3068321"/>
    <lineage>
        <taxon>Bacteria</taxon>
        <taxon>Bacillati</taxon>
        <taxon>Actinomycetota</taxon>
        <taxon>Actinomycetes</taxon>
        <taxon>Micrococcales</taxon>
        <taxon>Microbacteriaceae</taxon>
        <taxon>Microbacterium</taxon>
    </lineage>
</organism>
<dbReference type="EMBL" id="JAVFWO010000002">
    <property type="protein sequence ID" value="MDQ7877328.1"/>
    <property type="molecule type" value="Genomic_DNA"/>
</dbReference>
<proteinExistence type="predicted"/>
<dbReference type="RefSeq" id="WP_308866761.1">
    <property type="nucleotide sequence ID" value="NZ_JAVFWO010000002.1"/>
</dbReference>
<keyword evidence="2" id="KW-1185">Reference proteome</keyword>
<evidence type="ECO:0000313" key="2">
    <source>
        <dbReference type="Proteomes" id="UP001235133"/>
    </source>
</evidence>